<dbReference type="GO" id="GO:0005615">
    <property type="term" value="C:extracellular space"/>
    <property type="evidence" value="ECO:0007669"/>
    <property type="project" value="TreeGrafter"/>
</dbReference>
<keyword evidence="4" id="KW-1185">Reference proteome</keyword>
<dbReference type="Gene3D" id="3.90.215.10">
    <property type="entry name" value="Gamma Fibrinogen, chain A, domain 1"/>
    <property type="match status" value="1"/>
</dbReference>
<protein>
    <recommendedName>
        <fullName evidence="2">Fibrinogen C-terminal domain-containing protein</fullName>
    </recommendedName>
</protein>
<accession>A0AAG5D9G6</accession>
<reference evidence="3" key="1">
    <citation type="submission" date="2024-04" db="UniProtKB">
        <authorList>
            <consortium name="EnsemblMetazoa"/>
        </authorList>
    </citation>
    <scope>IDENTIFICATION</scope>
    <source>
        <strain evidence="3">EBRO</strain>
    </source>
</reference>
<dbReference type="SMART" id="SM00186">
    <property type="entry name" value="FBG"/>
    <property type="match status" value="1"/>
</dbReference>
<dbReference type="Proteomes" id="UP000075880">
    <property type="component" value="Unassembled WGS sequence"/>
</dbReference>
<dbReference type="Pfam" id="PF00147">
    <property type="entry name" value="Fibrinogen_C"/>
    <property type="match status" value="1"/>
</dbReference>
<dbReference type="SUPFAM" id="SSF56496">
    <property type="entry name" value="Fibrinogen C-terminal domain-like"/>
    <property type="match status" value="1"/>
</dbReference>
<evidence type="ECO:0000313" key="3">
    <source>
        <dbReference type="EnsemblMetazoa" id="ENSAATROPP007524"/>
    </source>
</evidence>
<dbReference type="PANTHER" id="PTHR19143:SF327">
    <property type="entry name" value="FI21813P1-RELATED"/>
    <property type="match status" value="1"/>
</dbReference>
<dbReference type="PANTHER" id="PTHR19143">
    <property type="entry name" value="FIBRINOGEN/TENASCIN/ANGIOPOEITIN"/>
    <property type="match status" value="1"/>
</dbReference>
<dbReference type="InterPro" id="IPR050373">
    <property type="entry name" value="Fibrinogen_C-term_domain"/>
</dbReference>
<dbReference type="InterPro" id="IPR002181">
    <property type="entry name" value="Fibrinogen_a/b/g_C_dom"/>
</dbReference>
<evidence type="ECO:0000259" key="2">
    <source>
        <dbReference type="PROSITE" id="PS51406"/>
    </source>
</evidence>
<evidence type="ECO:0000256" key="1">
    <source>
        <dbReference type="SAM" id="SignalP"/>
    </source>
</evidence>
<feature type="chain" id="PRO_5042467410" description="Fibrinogen C-terminal domain-containing protein" evidence="1">
    <location>
        <begin position="25"/>
        <end position="345"/>
    </location>
</feature>
<organism evidence="3 4">
    <name type="scientific">Anopheles atroparvus</name>
    <name type="common">European mosquito</name>
    <dbReference type="NCBI Taxonomy" id="41427"/>
    <lineage>
        <taxon>Eukaryota</taxon>
        <taxon>Metazoa</taxon>
        <taxon>Ecdysozoa</taxon>
        <taxon>Arthropoda</taxon>
        <taxon>Hexapoda</taxon>
        <taxon>Insecta</taxon>
        <taxon>Pterygota</taxon>
        <taxon>Neoptera</taxon>
        <taxon>Endopterygota</taxon>
        <taxon>Diptera</taxon>
        <taxon>Nematocera</taxon>
        <taxon>Culicoidea</taxon>
        <taxon>Culicidae</taxon>
        <taxon>Anophelinae</taxon>
        <taxon>Anopheles</taxon>
    </lineage>
</organism>
<dbReference type="EnsemblMetazoa" id="ENSAATROPT008364">
    <property type="protein sequence ID" value="ENSAATROPP007524"/>
    <property type="gene ID" value="ENSAATROPG006813"/>
</dbReference>
<dbReference type="InterPro" id="IPR036056">
    <property type="entry name" value="Fibrinogen-like_C"/>
</dbReference>
<evidence type="ECO:0000313" key="4">
    <source>
        <dbReference type="Proteomes" id="UP000075880"/>
    </source>
</evidence>
<dbReference type="CDD" id="cd00087">
    <property type="entry name" value="FReD"/>
    <property type="match status" value="1"/>
</dbReference>
<sequence>MPVQRSAVGFVLLCLLLHLRQYAAEESSNDFRCACGFGYEVLLAKLENIEQRLEAMKEWQERITLHSAPLERKENSNVGLTTPTAQTEHTTVRLPDDSLVPAIVEHKPKPDRQQKVTLPIGLDPTAEQRQYGEDKIYSSCREVPSKVTGKYLIRLSEGADPMNLLCDMQSLDVGWIVVQQRFNGSEPFYRGWSDYRDGFGNLDGEFWLGLDRISTIVNDGRRWEMAFWLKGYNKQTKYSRFDNLALGNATDGYILRKVGRYSGNAGDSISTHTGMKFTTYDRDNDPASYNCAKKHRGGWWYHRACVTSNLNGEYVNAVSDQANSWNTIFSSQGVQTSKIMIREVI</sequence>
<feature type="signal peptide" evidence="1">
    <location>
        <begin position="1"/>
        <end position="24"/>
    </location>
</feature>
<dbReference type="AlphaFoldDB" id="A0AAG5D9G6"/>
<keyword evidence="1" id="KW-0732">Signal</keyword>
<feature type="domain" description="Fibrinogen C-terminal" evidence="2">
    <location>
        <begin position="131"/>
        <end position="345"/>
    </location>
</feature>
<dbReference type="PROSITE" id="PS51406">
    <property type="entry name" value="FIBRINOGEN_C_2"/>
    <property type="match status" value="1"/>
</dbReference>
<name>A0AAG5D9G6_ANOAO</name>
<dbReference type="InterPro" id="IPR014716">
    <property type="entry name" value="Fibrinogen_a/b/g_C_1"/>
</dbReference>
<proteinExistence type="predicted"/>